<dbReference type="EMBL" id="JBHSAP010000009">
    <property type="protein sequence ID" value="MFC4077115.1"/>
    <property type="molecule type" value="Genomic_DNA"/>
</dbReference>
<protein>
    <submittedName>
        <fullName evidence="1">Uncharacterized protein</fullName>
    </submittedName>
</protein>
<gene>
    <name evidence="1" type="ORF">ACFOUO_09835</name>
</gene>
<evidence type="ECO:0000313" key="1">
    <source>
        <dbReference type="EMBL" id="MFC4077115.1"/>
    </source>
</evidence>
<evidence type="ECO:0000313" key="2">
    <source>
        <dbReference type="Proteomes" id="UP001595843"/>
    </source>
</evidence>
<comment type="caution">
    <text evidence="1">The sequence shown here is derived from an EMBL/GenBank/DDBJ whole genome shotgun (WGS) entry which is preliminary data.</text>
</comment>
<reference evidence="2" key="1">
    <citation type="journal article" date="2019" name="Int. J. Syst. Evol. Microbiol.">
        <title>The Global Catalogue of Microorganisms (GCM) 10K type strain sequencing project: providing services to taxonomists for standard genome sequencing and annotation.</title>
        <authorList>
            <consortium name="The Broad Institute Genomics Platform"/>
            <consortium name="The Broad Institute Genome Sequencing Center for Infectious Disease"/>
            <person name="Wu L."/>
            <person name="Ma J."/>
        </authorList>
    </citation>
    <scope>NUCLEOTIDE SEQUENCE [LARGE SCALE GENOMIC DNA]</scope>
    <source>
        <strain evidence="2">IBRC-M 10813</strain>
    </source>
</reference>
<sequence>MADMRKFLTQPSGCHSFHFRVHPLKAGGIEQRRLSSTIETVGFQPANSEIGAEK</sequence>
<proteinExistence type="predicted"/>
<name>A0ABV8JFI3_9BACL</name>
<dbReference type="Proteomes" id="UP001595843">
    <property type="component" value="Unassembled WGS sequence"/>
</dbReference>
<keyword evidence="2" id="KW-1185">Reference proteome</keyword>
<accession>A0ABV8JFI3</accession>
<organism evidence="1 2">
    <name type="scientific">Salinithrix halophila</name>
    <dbReference type="NCBI Taxonomy" id="1485204"/>
    <lineage>
        <taxon>Bacteria</taxon>
        <taxon>Bacillati</taxon>
        <taxon>Bacillota</taxon>
        <taxon>Bacilli</taxon>
        <taxon>Bacillales</taxon>
        <taxon>Thermoactinomycetaceae</taxon>
        <taxon>Salinithrix</taxon>
    </lineage>
</organism>